<evidence type="ECO:0000313" key="4">
    <source>
        <dbReference type="Proteomes" id="UP000015241"/>
    </source>
</evidence>
<sequence>MTSPRSTLDPSISLCLACSASLPPRKALASPTSPNYASNEIFLTECCQRPICPACVSANPRLVRYHPCLHCLGGVGAVSAAARSPPPVDFSRSVGEKSAGGRVNVDGSVKDEDVFVLGDDDEDEEESMEGTVDGHGDRPSTASNSPPPATPPPAYFETTLSQSSRVPSPSTQPISKIDCGKQPNQEMETTSSTPQRYYIQPNDTLIGIALRFHVDGRTLCRLNDLPLSTLRTTPHLLHTRTSLVLPASAASGPKSLGPILKQPGPDESARRARERAESRFRVLTKEADYRVARAYVAIAGVEDDAADAFREDEAKKSSPLPDAIKRLRPSSSAEAGGSLEGRAVDKYLDDEEWEERQRNNGRSAQISAFPLFSGMNQSSDASGKKAWWRS</sequence>
<dbReference type="AlphaFoldDB" id="S8G632"/>
<feature type="compositionally biased region" description="Acidic residues" evidence="1">
    <location>
        <begin position="118"/>
        <end position="128"/>
    </location>
</feature>
<dbReference type="EMBL" id="KE504123">
    <property type="protein sequence ID" value="EPT05655.1"/>
    <property type="molecule type" value="Genomic_DNA"/>
</dbReference>
<reference evidence="3 4" key="1">
    <citation type="journal article" date="2012" name="Science">
        <title>The Paleozoic origin of enzymatic lignin decomposition reconstructed from 31 fungal genomes.</title>
        <authorList>
            <person name="Floudas D."/>
            <person name="Binder M."/>
            <person name="Riley R."/>
            <person name="Barry K."/>
            <person name="Blanchette R.A."/>
            <person name="Henrissat B."/>
            <person name="Martinez A.T."/>
            <person name="Otillar R."/>
            <person name="Spatafora J.W."/>
            <person name="Yadav J.S."/>
            <person name="Aerts A."/>
            <person name="Benoit I."/>
            <person name="Boyd A."/>
            <person name="Carlson A."/>
            <person name="Copeland A."/>
            <person name="Coutinho P.M."/>
            <person name="de Vries R.P."/>
            <person name="Ferreira P."/>
            <person name="Findley K."/>
            <person name="Foster B."/>
            <person name="Gaskell J."/>
            <person name="Glotzer D."/>
            <person name="Gorecki P."/>
            <person name="Heitman J."/>
            <person name="Hesse C."/>
            <person name="Hori C."/>
            <person name="Igarashi K."/>
            <person name="Jurgens J.A."/>
            <person name="Kallen N."/>
            <person name="Kersten P."/>
            <person name="Kohler A."/>
            <person name="Kuees U."/>
            <person name="Kumar T.K.A."/>
            <person name="Kuo A."/>
            <person name="LaButti K."/>
            <person name="Larrondo L.F."/>
            <person name="Lindquist E."/>
            <person name="Ling A."/>
            <person name="Lombard V."/>
            <person name="Lucas S."/>
            <person name="Lundell T."/>
            <person name="Martin R."/>
            <person name="McLaughlin D.J."/>
            <person name="Morgenstern I."/>
            <person name="Morin E."/>
            <person name="Murat C."/>
            <person name="Nagy L.G."/>
            <person name="Nolan M."/>
            <person name="Ohm R.A."/>
            <person name="Patyshakuliyeva A."/>
            <person name="Rokas A."/>
            <person name="Ruiz-Duenas F.J."/>
            <person name="Sabat G."/>
            <person name="Salamov A."/>
            <person name="Samejima M."/>
            <person name="Schmutz J."/>
            <person name="Slot J.C."/>
            <person name="St John F."/>
            <person name="Stenlid J."/>
            <person name="Sun H."/>
            <person name="Sun S."/>
            <person name="Syed K."/>
            <person name="Tsang A."/>
            <person name="Wiebenga A."/>
            <person name="Young D."/>
            <person name="Pisabarro A."/>
            <person name="Eastwood D.C."/>
            <person name="Martin F."/>
            <person name="Cullen D."/>
            <person name="Grigoriev I.V."/>
            <person name="Hibbett D.S."/>
        </authorList>
    </citation>
    <scope>NUCLEOTIDE SEQUENCE</scope>
    <source>
        <strain evidence="4">FP-58527</strain>
    </source>
</reference>
<dbReference type="InterPro" id="IPR018392">
    <property type="entry name" value="LysM"/>
</dbReference>
<feature type="compositionally biased region" description="Low complexity" evidence="1">
    <location>
        <begin position="330"/>
        <end position="341"/>
    </location>
</feature>
<proteinExistence type="predicted"/>
<feature type="compositionally biased region" description="Polar residues" evidence="1">
    <location>
        <begin position="158"/>
        <end position="174"/>
    </location>
</feature>
<name>S8G632_FOMSC</name>
<evidence type="ECO:0000256" key="1">
    <source>
        <dbReference type="SAM" id="MobiDB-lite"/>
    </source>
</evidence>
<dbReference type="InParanoid" id="S8G632"/>
<dbReference type="SUPFAM" id="SSF54106">
    <property type="entry name" value="LysM domain"/>
    <property type="match status" value="1"/>
</dbReference>
<feature type="compositionally biased region" description="Polar residues" evidence="1">
    <location>
        <begin position="182"/>
        <end position="193"/>
    </location>
</feature>
<organism evidence="3 4">
    <name type="scientific">Fomitopsis schrenkii</name>
    <name type="common">Brown rot fungus</name>
    <dbReference type="NCBI Taxonomy" id="2126942"/>
    <lineage>
        <taxon>Eukaryota</taxon>
        <taxon>Fungi</taxon>
        <taxon>Dikarya</taxon>
        <taxon>Basidiomycota</taxon>
        <taxon>Agaricomycotina</taxon>
        <taxon>Agaricomycetes</taxon>
        <taxon>Polyporales</taxon>
        <taxon>Fomitopsis</taxon>
    </lineage>
</organism>
<dbReference type="PROSITE" id="PS51782">
    <property type="entry name" value="LYSM"/>
    <property type="match status" value="1"/>
</dbReference>
<dbReference type="Proteomes" id="UP000015241">
    <property type="component" value="Unassembled WGS sequence"/>
</dbReference>
<gene>
    <name evidence="3" type="ORF">FOMPIDRAFT_1021408</name>
</gene>
<evidence type="ECO:0000313" key="3">
    <source>
        <dbReference type="EMBL" id="EPT05655.1"/>
    </source>
</evidence>
<feature type="region of interest" description="Disordered" evidence="1">
    <location>
        <begin position="254"/>
        <end position="273"/>
    </location>
</feature>
<dbReference type="CDD" id="cd00118">
    <property type="entry name" value="LysM"/>
    <property type="match status" value="1"/>
</dbReference>
<feature type="compositionally biased region" description="Pro residues" evidence="1">
    <location>
        <begin position="145"/>
        <end position="154"/>
    </location>
</feature>
<feature type="region of interest" description="Disordered" evidence="1">
    <location>
        <begin position="82"/>
        <end position="193"/>
    </location>
</feature>
<dbReference type="OrthoDB" id="2107166at2759"/>
<evidence type="ECO:0000259" key="2">
    <source>
        <dbReference type="PROSITE" id="PS51782"/>
    </source>
</evidence>
<protein>
    <recommendedName>
        <fullName evidence="2">LysM domain-containing protein</fullName>
    </recommendedName>
</protein>
<dbReference type="HOGENOM" id="CLU_066054_0_0_1"/>
<accession>S8G632</accession>
<keyword evidence="4" id="KW-1185">Reference proteome</keyword>
<feature type="domain" description="LysM" evidence="2">
    <location>
        <begin position="195"/>
        <end position="245"/>
    </location>
</feature>
<feature type="region of interest" description="Disordered" evidence="1">
    <location>
        <begin position="310"/>
        <end position="390"/>
    </location>
</feature>
<dbReference type="eggNOG" id="ENOG502S93U">
    <property type="taxonomic scope" value="Eukaryota"/>
</dbReference>
<dbReference type="InterPro" id="IPR036779">
    <property type="entry name" value="LysM_dom_sf"/>
</dbReference>
<dbReference type="Gene3D" id="3.10.350.10">
    <property type="entry name" value="LysM domain"/>
    <property type="match status" value="1"/>
</dbReference>